<gene>
    <name evidence="3" type="ORF">K435DRAFT_875060</name>
</gene>
<name>A0A4S8KVI9_DENBC</name>
<proteinExistence type="predicted"/>
<feature type="compositionally biased region" description="Acidic residues" evidence="1">
    <location>
        <begin position="928"/>
        <end position="940"/>
    </location>
</feature>
<feature type="compositionally biased region" description="Low complexity" evidence="1">
    <location>
        <begin position="502"/>
        <end position="512"/>
    </location>
</feature>
<dbReference type="Proteomes" id="UP000297245">
    <property type="component" value="Unassembled WGS sequence"/>
</dbReference>
<feature type="compositionally biased region" description="Basic residues" evidence="1">
    <location>
        <begin position="1461"/>
        <end position="1471"/>
    </location>
</feature>
<feature type="region of interest" description="Disordered" evidence="1">
    <location>
        <begin position="1455"/>
        <end position="1506"/>
    </location>
</feature>
<feature type="compositionally biased region" description="Basic and acidic residues" evidence="1">
    <location>
        <begin position="1198"/>
        <end position="1242"/>
    </location>
</feature>
<sequence length="1648" mass="173357">MSLTFEELFTGAELDVRVPNAALRFPSQDTLDVDKWLEELEESDRSQAFFDEHLQAILTVRIPHENPASSTAATPTTSAPSSPKPSSHLLQFLSHLQISLEASYIPQAPTIEGGRIEESSSKNIEPPLSPRPLTATPRSPRPGTPSVPLSASLSASASSSDLTVPPRHTSLKKPVNLSLNSPNALAPPGKKQVHHPSILPPATPNPLPASTTSDARYALPGAAEQGIMLVGGAAGGVIWGQNVGTGKDKDSGENMKGLKKGLDQDKESFALLWSPSKKMWVAVYRMVLDVAFLRLPFMSPLLCLTISSTLRDKPTTSLEKYFSSLGLLPSPYPNSPGPSPSGEGPADDSSAANEDPELSSAFHIGNHPTLPQILPLKGPPEVNLLGGLYGISGFRAGSGSSPVDTHSSQPNPFTASPTTATSGKAGSKSNSPASATFTGNSGKANTPKTKEGEGQKVQILSLPSTRLGPATRVDLFCLPAEPSSPSPSSTSLTFADANNTANASTTTLTSAPPKSPRTHRPTSTQDKRELARQLMGGTGSGRTTPSSSVDNSRPSTPSTSASASVSAASTGTSVTSVSAPGTPTTTTPGTSSTARLGTPVTGTILTLKKSFRKTLENGDKDEDEDEDEEAEADEGKGEDAQADAKRDEGDDEDEEGDDTEDREDLLASGSSERTVVLCVEVENEVDHSGYSVDPGAASFVIERVDVSIGGSLSSAGVKGTTSSSANGWGESGARTRLIGWDDLSFAGSDRRSKKSNKSKSQKTKTTDAITGTKPIVETESSSTTPAFTTATKPSRPKLRFAGLDSSDSIHDHTRLISQNPRGRKKKSKHFPLLLAPNEQHNLLYAVSFLRAPEEEAAESLAGLTGLLGGASAGNGGGDHVSGAPPTAGFGGVSMPGGAAGPGGMAGLQRSVTINIFGRPCFKVLKRDEDEEDEHDGDESSDGSPQLTKPITPISPGSSASSSMTDIMNLDDSGSADSMSTPTPISDESKRRKSNIKDGGLLVTTTTVSEETLLFPTTTFSTKWNCVLDLSSSFTQPPYRTSQHQPMLPPIQSGKPQFTLPFEDDNDGANAGPSTTVLPEPPSPFPVSVSGNFPTSSSFRSSTSFPSGLGSSPVSGSRDRRSLGTDIAVGKRSSVGPGVPFATDPVKRHTLPNPNAPGFPQRPNVGGPGPRTRASLTPSLPSVPSGQVNSIPFGSVDEVSGHSRDKRDSGTPSLRERKDSGMGSKLRERRDSLLSLMNRDKEPPSITVPPRSNTGTPVQHYYTPPSVTQSHLQSHLRSPTTYEPPPLPDKDYLSANPSAPGQSIDQMMGIGEPEYLNVNTNGLGVNVGLPPMTPAYPAFPGNINTPSFAPQLSAIPPTPPSQAPLIPQGGNFGGPTAGAYNNGPYAGQSVDVKRERGVINTMMGSAVLPTPTPRPVVGVEGGFFGAGYDSDGQGGGGGGGEKGVSVGEGESVIVSVGLLNKPNRKSRKRQQRRQAEHLEEEQDSDHTSSDSESEANSSSDDINDSPGSEFIYPLDTFTLDIFVFNRSSWTRRFEITCPDSRERRKRLEREMIIGLNQKGLRKNQRRSGAATAAALMAMEKEKTRGPGVLPLENRVRIGPLLPSACQSVRMKFLAVSPGVHAIDTLTLTDIESGFSMNLRSVMDIVVHEH</sequence>
<feature type="region of interest" description="Disordered" evidence="1">
    <location>
        <begin position="747"/>
        <end position="805"/>
    </location>
</feature>
<feature type="compositionally biased region" description="Polar residues" evidence="1">
    <location>
        <begin position="1173"/>
        <end position="1191"/>
    </location>
</feature>
<dbReference type="EMBL" id="ML179975">
    <property type="protein sequence ID" value="THU79801.1"/>
    <property type="molecule type" value="Genomic_DNA"/>
</dbReference>
<feature type="compositionally biased region" description="Basic residues" evidence="1">
    <location>
        <begin position="751"/>
        <end position="762"/>
    </location>
</feature>
<evidence type="ECO:0000313" key="3">
    <source>
        <dbReference type="EMBL" id="THU79801.1"/>
    </source>
</evidence>
<dbReference type="GO" id="GO:0005802">
    <property type="term" value="C:trans-Golgi network"/>
    <property type="evidence" value="ECO:0007669"/>
    <property type="project" value="TreeGrafter"/>
</dbReference>
<dbReference type="InterPro" id="IPR055420">
    <property type="entry name" value="IgD3_Trs65"/>
</dbReference>
<dbReference type="PANTHER" id="PTHR28159">
    <property type="entry name" value="TRAFFICKING PROTEIN PARTICLE COMPLEX II-SPECIFIC SUBUNIT 65"/>
    <property type="match status" value="1"/>
</dbReference>
<feature type="compositionally biased region" description="Basic and acidic residues" evidence="1">
    <location>
        <begin position="633"/>
        <end position="648"/>
    </location>
</feature>
<feature type="region of interest" description="Disordered" evidence="1">
    <location>
        <begin position="397"/>
        <end position="465"/>
    </location>
</feature>
<feature type="region of interest" description="Disordered" evidence="1">
    <location>
        <begin position="928"/>
        <end position="996"/>
    </location>
</feature>
<protein>
    <recommendedName>
        <fullName evidence="2">Trafficking protein particle complex II-specific subunit 65 IgD3 domain-containing protein</fullName>
    </recommendedName>
</protein>
<evidence type="ECO:0000256" key="1">
    <source>
        <dbReference type="SAM" id="MobiDB-lite"/>
    </source>
</evidence>
<dbReference type="GO" id="GO:0006891">
    <property type="term" value="P:intra-Golgi vesicle-mediated transport"/>
    <property type="evidence" value="ECO:0007669"/>
    <property type="project" value="InterPro"/>
</dbReference>
<feature type="compositionally biased region" description="Low complexity" evidence="1">
    <location>
        <begin position="1085"/>
        <end position="1115"/>
    </location>
</feature>
<dbReference type="GO" id="GO:1990071">
    <property type="term" value="C:TRAPPII protein complex"/>
    <property type="evidence" value="ECO:0007669"/>
    <property type="project" value="InterPro"/>
</dbReference>
<feature type="region of interest" description="Disordered" evidence="1">
    <location>
        <begin position="710"/>
        <end position="732"/>
    </location>
</feature>
<dbReference type="PANTHER" id="PTHR28159:SF1">
    <property type="entry name" value="TRAFFICKING PROTEIN PARTICLE COMPLEX II-SPECIFIC SUBUNIT 65"/>
    <property type="match status" value="1"/>
</dbReference>
<dbReference type="OrthoDB" id="24630at2759"/>
<reference evidence="3 4" key="1">
    <citation type="journal article" date="2019" name="Nat. Ecol. Evol.">
        <title>Megaphylogeny resolves global patterns of mushroom evolution.</title>
        <authorList>
            <person name="Varga T."/>
            <person name="Krizsan K."/>
            <person name="Foldi C."/>
            <person name="Dima B."/>
            <person name="Sanchez-Garcia M."/>
            <person name="Sanchez-Ramirez S."/>
            <person name="Szollosi G.J."/>
            <person name="Szarkandi J.G."/>
            <person name="Papp V."/>
            <person name="Albert L."/>
            <person name="Andreopoulos W."/>
            <person name="Angelini C."/>
            <person name="Antonin V."/>
            <person name="Barry K.W."/>
            <person name="Bougher N.L."/>
            <person name="Buchanan P."/>
            <person name="Buyck B."/>
            <person name="Bense V."/>
            <person name="Catcheside P."/>
            <person name="Chovatia M."/>
            <person name="Cooper J."/>
            <person name="Damon W."/>
            <person name="Desjardin D."/>
            <person name="Finy P."/>
            <person name="Geml J."/>
            <person name="Haridas S."/>
            <person name="Hughes K."/>
            <person name="Justo A."/>
            <person name="Karasinski D."/>
            <person name="Kautmanova I."/>
            <person name="Kiss B."/>
            <person name="Kocsube S."/>
            <person name="Kotiranta H."/>
            <person name="LaButti K.M."/>
            <person name="Lechner B.E."/>
            <person name="Liimatainen K."/>
            <person name="Lipzen A."/>
            <person name="Lukacs Z."/>
            <person name="Mihaltcheva S."/>
            <person name="Morgado L.N."/>
            <person name="Niskanen T."/>
            <person name="Noordeloos M.E."/>
            <person name="Ohm R.A."/>
            <person name="Ortiz-Santana B."/>
            <person name="Ovrebo C."/>
            <person name="Racz N."/>
            <person name="Riley R."/>
            <person name="Savchenko A."/>
            <person name="Shiryaev A."/>
            <person name="Soop K."/>
            <person name="Spirin V."/>
            <person name="Szebenyi C."/>
            <person name="Tomsovsky M."/>
            <person name="Tulloss R.E."/>
            <person name="Uehling J."/>
            <person name="Grigoriev I.V."/>
            <person name="Vagvolgyi C."/>
            <person name="Papp T."/>
            <person name="Martin F.M."/>
            <person name="Miettinen O."/>
            <person name="Hibbett D.S."/>
            <person name="Nagy L.G."/>
        </authorList>
    </citation>
    <scope>NUCLEOTIDE SEQUENCE [LARGE SCALE GENOMIC DNA]</scope>
    <source>
        <strain evidence="3 4">CBS 962.96</strain>
    </source>
</reference>
<feature type="compositionally biased region" description="Polar residues" evidence="1">
    <location>
        <begin position="710"/>
        <end position="726"/>
    </location>
</feature>
<feature type="compositionally biased region" description="Low complexity" evidence="1">
    <location>
        <begin position="777"/>
        <end position="793"/>
    </location>
</feature>
<feature type="region of interest" description="Disordered" evidence="1">
    <location>
        <begin position="329"/>
        <end position="364"/>
    </location>
</feature>
<feature type="domain" description="Trafficking protein particle complex II-specific subunit 65 IgD3" evidence="2">
    <location>
        <begin position="1507"/>
        <end position="1645"/>
    </location>
</feature>
<dbReference type="Pfam" id="PF12735">
    <property type="entry name" value="IgD3_Trs65"/>
    <property type="match status" value="1"/>
</dbReference>
<feature type="compositionally biased region" description="Low complexity" evidence="1">
    <location>
        <begin position="67"/>
        <end position="87"/>
    </location>
</feature>
<keyword evidence="4" id="KW-1185">Reference proteome</keyword>
<dbReference type="InterPro" id="IPR024662">
    <property type="entry name" value="Trs65"/>
</dbReference>
<feature type="compositionally biased region" description="Polar residues" evidence="1">
    <location>
        <begin position="398"/>
        <end position="447"/>
    </location>
</feature>
<accession>A0A4S8KVI9</accession>
<feature type="compositionally biased region" description="Pro residues" evidence="1">
    <location>
        <begin position="330"/>
        <end position="339"/>
    </location>
</feature>
<organism evidence="3 4">
    <name type="scientific">Dendrothele bispora (strain CBS 962.96)</name>
    <dbReference type="NCBI Taxonomy" id="1314807"/>
    <lineage>
        <taxon>Eukaryota</taxon>
        <taxon>Fungi</taxon>
        <taxon>Dikarya</taxon>
        <taxon>Basidiomycota</taxon>
        <taxon>Agaricomycotina</taxon>
        <taxon>Agaricomycetes</taxon>
        <taxon>Agaricomycetidae</taxon>
        <taxon>Agaricales</taxon>
        <taxon>Agaricales incertae sedis</taxon>
        <taxon>Dendrothele</taxon>
    </lineage>
</organism>
<feature type="region of interest" description="Disordered" evidence="1">
    <location>
        <begin position="502"/>
        <end position="675"/>
    </location>
</feature>
<feature type="compositionally biased region" description="Acidic residues" evidence="1">
    <location>
        <begin position="649"/>
        <end position="663"/>
    </location>
</feature>
<feature type="compositionally biased region" description="Polar residues" evidence="1">
    <location>
        <begin position="1264"/>
        <end position="1280"/>
    </location>
</feature>
<feature type="compositionally biased region" description="Low complexity" evidence="1">
    <location>
        <begin position="541"/>
        <end position="594"/>
    </location>
</feature>
<feature type="compositionally biased region" description="Pro residues" evidence="1">
    <location>
        <begin position="198"/>
        <end position="207"/>
    </location>
</feature>
<feature type="compositionally biased region" description="Polar residues" evidence="1">
    <location>
        <begin position="974"/>
        <end position="985"/>
    </location>
</feature>
<feature type="compositionally biased region" description="Acidic residues" evidence="1">
    <location>
        <begin position="619"/>
        <end position="632"/>
    </location>
</feature>
<evidence type="ECO:0000313" key="4">
    <source>
        <dbReference type="Proteomes" id="UP000297245"/>
    </source>
</evidence>
<evidence type="ECO:0000259" key="2">
    <source>
        <dbReference type="Pfam" id="PF12735"/>
    </source>
</evidence>
<feature type="region of interest" description="Disordered" evidence="1">
    <location>
        <begin position="65"/>
        <end position="87"/>
    </location>
</feature>
<feature type="region of interest" description="Disordered" evidence="1">
    <location>
        <begin position="114"/>
        <end position="210"/>
    </location>
</feature>
<feature type="region of interest" description="Disordered" evidence="1">
    <location>
        <begin position="1036"/>
        <end position="1300"/>
    </location>
</feature>
<feature type="compositionally biased region" description="Low complexity" evidence="1">
    <location>
        <begin position="149"/>
        <end position="160"/>
    </location>
</feature>